<dbReference type="Gene3D" id="2.10.25.10">
    <property type="entry name" value="Laminin"/>
    <property type="match status" value="1"/>
</dbReference>
<dbReference type="AlphaFoldDB" id="A0A0N5CT64"/>
<organism evidence="3">
    <name type="scientific">Thelazia callipaeda</name>
    <name type="common">Oriental eyeworm</name>
    <name type="synonym">Parasitic nematode</name>
    <dbReference type="NCBI Taxonomy" id="103827"/>
    <lineage>
        <taxon>Eukaryota</taxon>
        <taxon>Metazoa</taxon>
        <taxon>Ecdysozoa</taxon>
        <taxon>Nematoda</taxon>
        <taxon>Chromadorea</taxon>
        <taxon>Rhabditida</taxon>
        <taxon>Spirurina</taxon>
        <taxon>Spiruromorpha</taxon>
        <taxon>Thelazioidea</taxon>
        <taxon>Thelaziidae</taxon>
        <taxon>Thelazia</taxon>
    </lineage>
</organism>
<reference evidence="3" key="1">
    <citation type="submission" date="2017-02" db="UniProtKB">
        <authorList>
            <consortium name="WormBaseParasite"/>
        </authorList>
    </citation>
    <scope>IDENTIFICATION</scope>
</reference>
<keyword evidence="1" id="KW-0245">EGF-like domain</keyword>
<dbReference type="InterPro" id="IPR000742">
    <property type="entry name" value="EGF"/>
</dbReference>
<evidence type="ECO:0000313" key="3">
    <source>
        <dbReference type="WBParaSite" id="TCLT_0000342201-mRNA-1"/>
    </source>
</evidence>
<accession>A0A0N5CT64</accession>
<dbReference type="WBParaSite" id="TCLT_0000342201-mRNA-1">
    <property type="protein sequence ID" value="TCLT_0000342201-mRNA-1"/>
    <property type="gene ID" value="TCLT_0000342201"/>
</dbReference>
<name>A0A0N5CT64_THECL</name>
<protein>
    <submittedName>
        <fullName evidence="3">EGF-like domain-containing protein</fullName>
    </submittedName>
</protein>
<proteinExistence type="predicted"/>
<evidence type="ECO:0000256" key="1">
    <source>
        <dbReference type="PROSITE-ProRule" id="PRU00076"/>
    </source>
</evidence>
<feature type="domain" description="EGF-like" evidence="2">
    <location>
        <begin position="135"/>
        <end position="180"/>
    </location>
</feature>
<dbReference type="OMA" id="TIDGHAS"/>
<dbReference type="CDD" id="cd00054">
    <property type="entry name" value="EGF_CA"/>
    <property type="match status" value="1"/>
</dbReference>
<sequence>LSKFFVSYFDFEFGKFKIITESFIFSLDKILHEILIIYFENPLKAWENVKLQLDDTVLFKILNQHSFVFGNLKTNSDVFIGGIPKDIHLLGVMSSPLKRYTTTFAGGVKNILYRLDPQGFTSPQLIQSVGMRQSDDDYCSMQNLAEKKDSFCQNGGICYNTNEGPKCDCSFTDFHGRHCDKARLDSELSFYGQEWIGYDISNYSAAVIRIRSENIVLSFKTIDGHASLYVGGDRQVCCIHNCLI</sequence>
<evidence type="ECO:0000259" key="2">
    <source>
        <dbReference type="PROSITE" id="PS50026"/>
    </source>
</evidence>
<comment type="caution">
    <text evidence="1">Lacks conserved residue(s) required for the propagation of feature annotation.</text>
</comment>
<dbReference type="PROSITE" id="PS50026">
    <property type="entry name" value="EGF_3"/>
    <property type="match status" value="1"/>
</dbReference>